<evidence type="ECO:0000313" key="1">
    <source>
        <dbReference type="EMBL" id="EYB81569.1"/>
    </source>
</evidence>
<dbReference type="AlphaFoldDB" id="A0A016RUE6"/>
<organism evidence="1 2">
    <name type="scientific">Ancylostoma ceylanicum</name>
    <dbReference type="NCBI Taxonomy" id="53326"/>
    <lineage>
        <taxon>Eukaryota</taxon>
        <taxon>Metazoa</taxon>
        <taxon>Ecdysozoa</taxon>
        <taxon>Nematoda</taxon>
        <taxon>Chromadorea</taxon>
        <taxon>Rhabditida</taxon>
        <taxon>Rhabditina</taxon>
        <taxon>Rhabditomorpha</taxon>
        <taxon>Strongyloidea</taxon>
        <taxon>Ancylostomatidae</taxon>
        <taxon>Ancylostomatinae</taxon>
        <taxon>Ancylostoma</taxon>
    </lineage>
</organism>
<protein>
    <submittedName>
        <fullName evidence="1">Uncharacterized protein</fullName>
    </submittedName>
</protein>
<proteinExistence type="predicted"/>
<sequence length="77" mass="8913">MRLASWDPNRTIPKQYVVGRRNKRIDGFVEFKEVKEKLNSSKASTTTILEKALTSGPTYRRTLADMWYVMAVFTQQG</sequence>
<dbReference type="EMBL" id="JARK01001715">
    <property type="protein sequence ID" value="EYB81569.1"/>
    <property type="molecule type" value="Genomic_DNA"/>
</dbReference>
<comment type="caution">
    <text evidence="1">The sequence shown here is derived from an EMBL/GenBank/DDBJ whole genome shotgun (WGS) entry which is preliminary data.</text>
</comment>
<dbReference type="Proteomes" id="UP000024635">
    <property type="component" value="Unassembled WGS sequence"/>
</dbReference>
<keyword evidence="2" id="KW-1185">Reference proteome</keyword>
<reference evidence="2" key="1">
    <citation type="journal article" date="2015" name="Nat. Genet.">
        <title>The genome and transcriptome of the zoonotic hookworm Ancylostoma ceylanicum identify infection-specific gene families.</title>
        <authorList>
            <person name="Schwarz E.M."/>
            <person name="Hu Y."/>
            <person name="Antoshechkin I."/>
            <person name="Miller M.M."/>
            <person name="Sternberg P.W."/>
            <person name="Aroian R.V."/>
        </authorList>
    </citation>
    <scope>NUCLEOTIDE SEQUENCE</scope>
    <source>
        <strain evidence="2">HY135</strain>
    </source>
</reference>
<gene>
    <name evidence="1" type="primary">Acey_s0379.g324</name>
    <name evidence="1" type="ORF">Y032_0379g324</name>
</gene>
<evidence type="ECO:0000313" key="2">
    <source>
        <dbReference type="Proteomes" id="UP000024635"/>
    </source>
</evidence>
<name>A0A016RUE6_9BILA</name>
<accession>A0A016RUE6</accession>